<dbReference type="Proteomes" id="UP000694844">
    <property type="component" value="Chromosome 2"/>
</dbReference>
<feature type="compositionally biased region" description="Polar residues" evidence="2">
    <location>
        <begin position="669"/>
        <end position="679"/>
    </location>
</feature>
<feature type="coiled-coil region" evidence="1">
    <location>
        <begin position="202"/>
        <end position="268"/>
    </location>
</feature>
<dbReference type="KEGG" id="cvn:111119376"/>
<evidence type="ECO:0000256" key="1">
    <source>
        <dbReference type="SAM" id="Coils"/>
    </source>
</evidence>
<evidence type="ECO:0000256" key="2">
    <source>
        <dbReference type="SAM" id="MobiDB-lite"/>
    </source>
</evidence>
<reference evidence="4" key="1">
    <citation type="submission" date="2025-08" db="UniProtKB">
        <authorList>
            <consortium name="RefSeq"/>
        </authorList>
    </citation>
    <scope>IDENTIFICATION</scope>
    <source>
        <tissue evidence="4">Whole sample</tissue>
    </source>
</reference>
<gene>
    <name evidence="4" type="primary">LOC111119376</name>
</gene>
<feature type="compositionally biased region" description="Polar residues" evidence="2">
    <location>
        <begin position="766"/>
        <end position="776"/>
    </location>
</feature>
<keyword evidence="3" id="KW-1185">Reference proteome</keyword>
<proteinExistence type="predicted"/>
<evidence type="ECO:0000313" key="4">
    <source>
        <dbReference type="RefSeq" id="XP_022315185.1"/>
    </source>
</evidence>
<dbReference type="PANTHER" id="PTHR33820:SF2">
    <property type="entry name" value="COILED-COIL DOMAIN-CONTAINING PROTEIN 17"/>
    <property type="match status" value="1"/>
</dbReference>
<dbReference type="PANTHER" id="PTHR33820">
    <property type="entry name" value="COILED-COIL DOMAIN-CONTAINING PROTEIN 17"/>
    <property type="match status" value="1"/>
</dbReference>
<feature type="compositionally biased region" description="Pro residues" evidence="2">
    <location>
        <begin position="723"/>
        <end position="737"/>
    </location>
</feature>
<evidence type="ECO:0000313" key="3">
    <source>
        <dbReference type="Proteomes" id="UP000694844"/>
    </source>
</evidence>
<name>A0A8B8CHJ6_CRAVI</name>
<dbReference type="InterPro" id="IPR038800">
    <property type="entry name" value="CCDC17"/>
</dbReference>
<accession>A0A8B8CHJ6</accession>
<keyword evidence="1" id="KW-0175">Coiled coil</keyword>
<protein>
    <submittedName>
        <fullName evidence="4">Uncharacterized protein LOC111119376 isoform X1</fullName>
    </submittedName>
</protein>
<feature type="compositionally biased region" description="Polar residues" evidence="2">
    <location>
        <begin position="651"/>
        <end position="661"/>
    </location>
</feature>
<feature type="compositionally biased region" description="Pro residues" evidence="2">
    <location>
        <begin position="688"/>
        <end position="699"/>
    </location>
</feature>
<dbReference type="RefSeq" id="XP_022315185.1">
    <property type="nucleotide sequence ID" value="XM_022459477.1"/>
</dbReference>
<dbReference type="GeneID" id="111119376"/>
<dbReference type="OrthoDB" id="289416at2759"/>
<sequence>MADGTYRCHDCHMTFGTLSLLQKHKQKFCVGGSVGDPDSLRLKKGLRTTDDPVARPFTPEDRPLSGGKKIEDKVHQLQALKAKREKSRDIRNLQERILLDTLEDTNIQLGYGPSHRSRSRLPLSKDRDVQQLQLEYEMLREKELQQLSKVPVGYGRVISPMLMESRLDNYSPMSDTSMSIHLPDDEYQKYNPNQESQLKQLAENHGRQMEYLQLRNKDLEKQREDIQRRLGELGNKRPTGGEDSSQLLAELRAQEERNQRALDDLKRQLYDINHQRINVIEVDKGHPLPPPPPPPVETGRKSYVYPIYYGNSMVAEISAIRQAYLQNGGNDPDILHQMAQMQAEAQNIEDQMKKHGYDHRHREKKDNGQITQLELENERLHRELMLLQEQNFLARERKKSDREEELERQLRQLREDQLRKMYELQNEINLLKNRPPVEPPRQLPPPPPTKADTPWLLQRPYVEVEPMAPYDQYAGFVIFYDLVLNLDQRVTACRLIVGLHGVSAQMGEPTLMPTVYTEPVTRGGPYASNNSNAIIGARQPVPKCPADSDLGIVVELQTSGGPGSDYDKHSLITRAWTKLPLFDSKGQLIAGKFRIPFRNVPIKPYLHPSQLQNLDKFQDAELYYRVVNMRDMEVQSLVNITAANYNQYSHPIISPPSQNKPFSPRALPTASTGLGSTHSHPPVSLHKPTPPTSPPPDWLSPPDSQRSRSPELQQYDHTYHTPVPTPPASVPVVPTPVKPRTARPVLPTPPSEHETESEHPSRQEQRLPSIQTGRVQPQDTTIGFQVDRVKHAEHGEGKVRITVYYASTGKIVQSSISPLTCSTTAVKSNFKQGYHIFGQQEATFNDVDMQGDMVVIARFYLKRRQKEVSDFETDQVNGTLYDEETLVGWTAIPLVLCTENLSIRGRRNFNPKTMQINIGTHTLKLYQPPVPDPSQIPFDEIPSHNDWRRYKKSTLRIHIFQGNPRPGSLTPSDLSEDGEEVLPEYSWLPCERSKAPRDPFLSGDGFDVYVDGCRFLPDSVTFTKVAARVLDRKYEVHGKDINANVTLDSDIYNPIYETKTEFRENNIPPSATILFKIYTVDNFYKQLTVVGYATLNVYVESGTERQPTIDKPGLQVSLNEGAHQLRLYSQGPNGVDPLTESLIRDSGIRYVPCASLLVRLTRVAKGPSGKALEQAKVPQADWLRLGLYQPRPRYTDRIYFSTKCMPSKGESKLFHSMMRRPPIKVRDAVASIAQAKESFYRNDKNLEEYIRNKLTKGDNKPLDLDLTFICQYSAKQGIKVAVDGASNLPWTNFTHAHICLNPPGAFYMGTPHATYDKLMFTEFLDLKSTNTCPQWRDGFKHFPSRSYHRFLTVIIHLQEVQVSVAKENYKYGLLEQAWTAVQVFTDHYCYTSTFQLPLFDGSPSPQMLKQLAREPCKDWMERNIRSGTIHLLEGGSVYVRLADGRRDDELAGDAPGDKLLEVNTDYIPPEWEDKYARERPGKTLVSMIPTGKTAEQFVDGLAIKFKNLVYKLYEEGNVK</sequence>
<organism evidence="3 4">
    <name type="scientific">Crassostrea virginica</name>
    <name type="common">Eastern oyster</name>
    <dbReference type="NCBI Taxonomy" id="6565"/>
    <lineage>
        <taxon>Eukaryota</taxon>
        <taxon>Metazoa</taxon>
        <taxon>Spiralia</taxon>
        <taxon>Lophotrochozoa</taxon>
        <taxon>Mollusca</taxon>
        <taxon>Bivalvia</taxon>
        <taxon>Autobranchia</taxon>
        <taxon>Pteriomorphia</taxon>
        <taxon>Ostreida</taxon>
        <taxon>Ostreoidea</taxon>
        <taxon>Ostreidae</taxon>
        <taxon>Crassostrea</taxon>
    </lineage>
</organism>
<feature type="compositionally biased region" description="Basic and acidic residues" evidence="2">
    <location>
        <begin position="751"/>
        <end position="765"/>
    </location>
</feature>
<feature type="region of interest" description="Disordered" evidence="2">
    <location>
        <begin position="429"/>
        <end position="454"/>
    </location>
</feature>
<feature type="region of interest" description="Disordered" evidence="2">
    <location>
        <begin position="651"/>
        <end position="776"/>
    </location>
</feature>
<feature type="compositionally biased region" description="Pro residues" evidence="2">
    <location>
        <begin position="436"/>
        <end position="449"/>
    </location>
</feature>